<evidence type="ECO:0000313" key="21">
    <source>
        <dbReference type="Proteomes" id="UP000033869"/>
    </source>
</evidence>
<dbReference type="SUPFAM" id="SSF56601">
    <property type="entry name" value="beta-lactamase/transpeptidase-like"/>
    <property type="match status" value="1"/>
</dbReference>
<sequence>MSPKKKKVSKKVNKRKVNKFRKRFTLKNIKKTLFSKEALKVYLVIAGAFLTIILGIFGWVAKDLPSPDKVNDRLAAQSTIIYAANNEPIWEIHGEKNRTLVDFNDMPQYLKDATVAIEDKDFYHHGGFNVKRTVKALIVNTLTKKKEQGGSTITQQLIKNTVLTNEKTYTRKMKELILAIEIEQMYSKDDILKMYLNEIPYGSNAYGAEAGSKTYFDKKATELKEKNPENLARCAMLAALPNAPTYYSPYGQNYNDLLERKNWILDLMVEQKKVTQEEVKAAKNVDLKKILINRSAIDGYGDIKFPHFSLYAKEKLVEKYGEKMATQGGLRVYTTLDWDKQNYALSLLDPKEDKFGLVKTIKNGGASNAGLVSLDPKTGNILAMVGSLDFRDEAIDGYVNITTSRRQPGSSIKPVVYANAWKKNWGPGSIIYDLSTDFGGGYKPNNYNGNFNGPVPMRKALDGSLNIPAVKTLYLGGITEMLDTANSMGISSYDKNRTFADANGKAISMTDYYSLPMALGSAEVRPIELASAYATFANMGEKQDINWFTKVTDSKGKIIDENKPVKGKQVLNPEIAYSMNDVLSDNGSRAWVFGANNYLNIPGKKVGAKSGTTEANHDAWTAGYSRNIATVVWVGNNNNTAMKKHADGSVVAGPIWNAFMKKYADNDGWEKEKPKGIKYVELDARTGKKPVAGATTVKDIFPSWYKLEEAGGTTSTFKIDKISRKLATPNCPEEAVEEVKISNVTAEIPAQDPSYARWNGPIAAWASSHGLSAGGANFIPTEPCDIHDGTNLPGITLSNMFDGKSVPENFEVKASVVAPRGVGTVTIYVDEKAYNTQNVGGGTYSAQIAATKGEHQIKAKVRDAHYYTATSETVKISVTQIETTLELEFVSSLNQLVATTNSDKITKIDFIGVKENGEEKSLSATKDVVNREAKINFTNNGAYVKIYAIGNPGSTDEIKSNEIEL</sequence>
<dbReference type="GO" id="GO:0071555">
    <property type="term" value="P:cell wall organization"/>
    <property type="evidence" value="ECO:0007669"/>
    <property type="project" value="UniProtKB-KW"/>
</dbReference>
<protein>
    <submittedName>
        <fullName evidence="20">Uncharacterized protein</fullName>
    </submittedName>
</protein>
<dbReference type="FunFam" id="1.10.3810.10:FF:000001">
    <property type="entry name" value="Penicillin-binding protein 1A"/>
    <property type="match status" value="1"/>
</dbReference>
<dbReference type="InterPro" id="IPR036950">
    <property type="entry name" value="PBP_transglycosylase"/>
</dbReference>
<evidence type="ECO:0000259" key="18">
    <source>
        <dbReference type="Pfam" id="PF00905"/>
    </source>
</evidence>
<evidence type="ECO:0000256" key="17">
    <source>
        <dbReference type="SAM" id="Phobius"/>
    </source>
</evidence>
<comment type="similarity">
    <text evidence="3">In the N-terminal section; belongs to the glycosyltransferase 51 family.</text>
</comment>
<evidence type="ECO:0000256" key="11">
    <source>
        <dbReference type="ARBA" id="ARBA00022984"/>
    </source>
</evidence>
<gene>
    <name evidence="20" type="ORF">UU65_C0004G0020</name>
</gene>
<comment type="catalytic activity">
    <reaction evidence="15">
        <text>Preferential cleavage: (Ac)2-L-Lys-D-Ala-|-D-Ala. Also transpeptidation of peptidyl-alanyl moieties that are N-acyl substituents of D-alanine.</text>
        <dbReference type="EC" id="3.4.16.4"/>
    </reaction>
</comment>
<dbReference type="Gene3D" id="3.40.710.10">
    <property type="entry name" value="DD-peptidase/beta-lactamase superfamily"/>
    <property type="match status" value="1"/>
</dbReference>
<dbReference type="GO" id="GO:0008658">
    <property type="term" value="F:penicillin binding"/>
    <property type="evidence" value="ECO:0007669"/>
    <property type="project" value="InterPro"/>
</dbReference>
<dbReference type="InterPro" id="IPR001264">
    <property type="entry name" value="Glyco_trans_51"/>
</dbReference>
<evidence type="ECO:0000256" key="10">
    <source>
        <dbReference type="ARBA" id="ARBA00022960"/>
    </source>
</evidence>
<dbReference type="PANTHER" id="PTHR32282">
    <property type="entry name" value="BINDING PROTEIN TRANSPEPTIDASE, PUTATIVE-RELATED"/>
    <property type="match status" value="1"/>
</dbReference>
<evidence type="ECO:0000313" key="20">
    <source>
        <dbReference type="EMBL" id="KKS08809.1"/>
    </source>
</evidence>
<evidence type="ECO:0000256" key="9">
    <source>
        <dbReference type="ARBA" id="ARBA00022801"/>
    </source>
</evidence>
<proteinExistence type="inferred from homology"/>
<dbReference type="GO" id="GO:0009252">
    <property type="term" value="P:peptidoglycan biosynthetic process"/>
    <property type="evidence" value="ECO:0007669"/>
    <property type="project" value="UniProtKB-KW"/>
</dbReference>
<evidence type="ECO:0000256" key="8">
    <source>
        <dbReference type="ARBA" id="ARBA00022679"/>
    </source>
</evidence>
<comment type="catalytic activity">
    <reaction evidence="16">
        <text>[GlcNAc-(1-&gt;4)-Mur2Ac(oyl-L-Ala-gamma-D-Glu-L-Lys-D-Ala-D-Ala)](n)-di-trans,octa-cis-undecaprenyl diphosphate + beta-D-GlcNAc-(1-&gt;4)-Mur2Ac(oyl-L-Ala-gamma-D-Glu-L-Lys-D-Ala-D-Ala)-di-trans,octa-cis-undecaprenyl diphosphate = [GlcNAc-(1-&gt;4)-Mur2Ac(oyl-L-Ala-gamma-D-Glu-L-Lys-D-Ala-D-Ala)](n+1)-di-trans,octa-cis-undecaprenyl diphosphate + di-trans,octa-cis-undecaprenyl diphosphate + H(+)</text>
        <dbReference type="Rhea" id="RHEA:23708"/>
        <dbReference type="Rhea" id="RHEA-COMP:9602"/>
        <dbReference type="Rhea" id="RHEA-COMP:9603"/>
        <dbReference type="ChEBI" id="CHEBI:15378"/>
        <dbReference type="ChEBI" id="CHEBI:58405"/>
        <dbReference type="ChEBI" id="CHEBI:60033"/>
        <dbReference type="ChEBI" id="CHEBI:78435"/>
        <dbReference type="EC" id="2.4.99.28"/>
    </reaction>
</comment>
<keyword evidence="8" id="KW-0808">Transferase</keyword>
<reference evidence="20 21" key="1">
    <citation type="journal article" date="2015" name="Nature">
        <title>rRNA introns, odd ribosomes, and small enigmatic genomes across a large radiation of phyla.</title>
        <authorList>
            <person name="Brown C.T."/>
            <person name="Hug L.A."/>
            <person name="Thomas B.C."/>
            <person name="Sharon I."/>
            <person name="Castelle C.J."/>
            <person name="Singh A."/>
            <person name="Wilkins M.J."/>
            <person name="Williams K.H."/>
            <person name="Banfield J.F."/>
        </authorList>
    </citation>
    <scope>NUCLEOTIDE SEQUENCE [LARGE SCALE GENOMIC DNA]</scope>
</reference>
<keyword evidence="11" id="KW-0573">Peptidoglycan synthesis</keyword>
<dbReference type="Pfam" id="PF00905">
    <property type="entry name" value="Transpeptidase"/>
    <property type="match status" value="1"/>
</dbReference>
<evidence type="ECO:0000256" key="1">
    <source>
        <dbReference type="ARBA" id="ARBA00004236"/>
    </source>
</evidence>
<dbReference type="GO" id="GO:0008955">
    <property type="term" value="F:peptidoglycan glycosyltransferase activity"/>
    <property type="evidence" value="ECO:0007669"/>
    <property type="project" value="UniProtKB-EC"/>
</dbReference>
<keyword evidence="10" id="KW-0133">Cell shape</keyword>
<dbReference type="PANTHER" id="PTHR32282:SF11">
    <property type="entry name" value="PENICILLIN-BINDING PROTEIN 1B"/>
    <property type="match status" value="1"/>
</dbReference>
<keyword evidence="5" id="KW-0121">Carboxypeptidase</keyword>
<keyword evidence="12 17" id="KW-0472">Membrane</keyword>
<dbReference type="InterPro" id="IPR012338">
    <property type="entry name" value="Beta-lactam/transpept-like"/>
</dbReference>
<keyword evidence="9" id="KW-0378">Hydrolase</keyword>
<evidence type="ECO:0000256" key="12">
    <source>
        <dbReference type="ARBA" id="ARBA00023136"/>
    </source>
</evidence>
<feature type="domain" description="Penicillin-binding protein transpeptidase" evidence="18">
    <location>
        <begin position="371"/>
        <end position="661"/>
    </location>
</feature>
<dbReference type="GO" id="GO:0030288">
    <property type="term" value="C:outer membrane-bounded periplasmic space"/>
    <property type="evidence" value="ECO:0007669"/>
    <property type="project" value="TreeGrafter"/>
</dbReference>
<dbReference type="Gene3D" id="1.10.3810.10">
    <property type="entry name" value="Biosynthetic peptidoglycan transglycosylase-like"/>
    <property type="match status" value="1"/>
</dbReference>
<dbReference type="InterPro" id="IPR050396">
    <property type="entry name" value="Glycosyltr_51/Transpeptidase"/>
</dbReference>
<dbReference type="Pfam" id="PF00912">
    <property type="entry name" value="Transgly"/>
    <property type="match status" value="1"/>
</dbReference>
<feature type="domain" description="Glycosyl transferase family 51" evidence="19">
    <location>
        <begin position="87"/>
        <end position="268"/>
    </location>
</feature>
<keyword evidence="6" id="KW-0645">Protease</keyword>
<dbReference type="PATRIC" id="fig|1618344.3.peg.942"/>
<dbReference type="GO" id="GO:0005886">
    <property type="term" value="C:plasma membrane"/>
    <property type="evidence" value="ECO:0007669"/>
    <property type="project" value="UniProtKB-SubCell"/>
</dbReference>
<dbReference type="GO" id="GO:0009002">
    <property type="term" value="F:serine-type D-Ala-D-Ala carboxypeptidase activity"/>
    <property type="evidence" value="ECO:0007669"/>
    <property type="project" value="UniProtKB-EC"/>
</dbReference>
<comment type="subcellular location">
    <subcellularLocation>
        <location evidence="1">Cell membrane</location>
    </subcellularLocation>
</comment>
<keyword evidence="14" id="KW-0961">Cell wall biogenesis/degradation</keyword>
<evidence type="ECO:0000256" key="13">
    <source>
        <dbReference type="ARBA" id="ARBA00023268"/>
    </source>
</evidence>
<evidence type="ECO:0000256" key="2">
    <source>
        <dbReference type="ARBA" id="ARBA00007090"/>
    </source>
</evidence>
<keyword evidence="7" id="KW-0328">Glycosyltransferase</keyword>
<comment type="similarity">
    <text evidence="2">In the C-terminal section; belongs to the transpeptidase family.</text>
</comment>
<evidence type="ECO:0000256" key="4">
    <source>
        <dbReference type="ARBA" id="ARBA00022475"/>
    </source>
</evidence>
<feature type="transmembrane region" description="Helical" evidence="17">
    <location>
        <begin position="41"/>
        <end position="61"/>
    </location>
</feature>
<keyword evidence="4" id="KW-1003">Cell membrane</keyword>
<evidence type="ECO:0000256" key="15">
    <source>
        <dbReference type="ARBA" id="ARBA00034000"/>
    </source>
</evidence>
<dbReference type="Gene3D" id="2.60.40.10">
    <property type="entry name" value="Immunoglobulins"/>
    <property type="match status" value="1"/>
</dbReference>
<dbReference type="Proteomes" id="UP000033869">
    <property type="component" value="Unassembled WGS sequence"/>
</dbReference>
<dbReference type="AlphaFoldDB" id="A0A0G0W756"/>
<evidence type="ECO:0000256" key="16">
    <source>
        <dbReference type="ARBA" id="ARBA00049902"/>
    </source>
</evidence>
<dbReference type="InterPro" id="IPR013783">
    <property type="entry name" value="Ig-like_fold"/>
</dbReference>
<evidence type="ECO:0000256" key="3">
    <source>
        <dbReference type="ARBA" id="ARBA00007739"/>
    </source>
</evidence>
<evidence type="ECO:0000256" key="6">
    <source>
        <dbReference type="ARBA" id="ARBA00022670"/>
    </source>
</evidence>
<name>A0A0G0W756_UNCC2</name>
<evidence type="ECO:0000259" key="19">
    <source>
        <dbReference type="Pfam" id="PF00912"/>
    </source>
</evidence>
<evidence type="ECO:0000256" key="7">
    <source>
        <dbReference type="ARBA" id="ARBA00022676"/>
    </source>
</evidence>
<organism evidence="20 21">
    <name type="scientific">candidate division CPR2 bacterium GW2011_GWC1_41_48</name>
    <dbReference type="NCBI Taxonomy" id="1618344"/>
    <lineage>
        <taxon>Bacteria</taxon>
        <taxon>Bacteria division CPR2</taxon>
    </lineage>
</organism>
<dbReference type="InterPro" id="IPR023346">
    <property type="entry name" value="Lysozyme-like_dom_sf"/>
</dbReference>
<evidence type="ECO:0000256" key="14">
    <source>
        <dbReference type="ARBA" id="ARBA00023316"/>
    </source>
</evidence>
<keyword evidence="13" id="KW-0511">Multifunctional enzyme</keyword>
<keyword evidence="17" id="KW-0812">Transmembrane</keyword>
<dbReference type="EMBL" id="LCBL01000004">
    <property type="protein sequence ID" value="KKS08809.1"/>
    <property type="molecule type" value="Genomic_DNA"/>
</dbReference>
<keyword evidence="17" id="KW-1133">Transmembrane helix</keyword>
<dbReference type="GO" id="GO:0008360">
    <property type="term" value="P:regulation of cell shape"/>
    <property type="evidence" value="ECO:0007669"/>
    <property type="project" value="UniProtKB-KW"/>
</dbReference>
<dbReference type="InterPro" id="IPR001460">
    <property type="entry name" value="PCN-bd_Tpept"/>
</dbReference>
<accession>A0A0G0W756</accession>
<dbReference type="GO" id="GO:0006508">
    <property type="term" value="P:proteolysis"/>
    <property type="evidence" value="ECO:0007669"/>
    <property type="project" value="UniProtKB-KW"/>
</dbReference>
<comment type="caution">
    <text evidence="20">The sequence shown here is derived from an EMBL/GenBank/DDBJ whole genome shotgun (WGS) entry which is preliminary data.</text>
</comment>
<dbReference type="SUPFAM" id="SSF53955">
    <property type="entry name" value="Lysozyme-like"/>
    <property type="match status" value="1"/>
</dbReference>
<evidence type="ECO:0000256" key="5">
    <source>
        <dbReference type="ARBA" id="ARBA00022645"/>
    </source>
</evidence>